<sequence>MKKWYLVSQNKSHQYEFNKQILWSPKRKRDGSRAYSYDCMQSLKVGDIIVNVYHQHIMGISVVIKDAYSQPRPVELNNKGWASEGWQVDLKIKRVQIPLAPERSFFADSNNRKQRHDAFNTNGTINQGYLFELNQIEISHIKDLLLTFFLDIEIK</sequence>
<dbReference type="RefSeq" id="WP_339960814.1">
    <property type="nucleotide sequence ID" value="NZ_JAWMWH010000003.1"/>
</dbReference>
<dbReference type="Proteomes" id="UP001370590">
    <property type="component" value="Unassembled WGS sequence"/>
</dbReference>
<organism evidence="1 2">
    <name type="scientific">Nicoliella lavandulae</name>
    <dbReference type="NCBI Taxonomy" id="3082954"/>
    <lineage>
        <taxon>Bacteria</taxon>
        <taxon>Bacillati</taxon>
        <taxon>Bacillota</taxon>
        <taxon>Bacilli</taxon>
        <taxon>Lactobacillales</taxon>
        <taxon>Lactobacillaceae</taxon>
        <taxon>Nicoliella</taxon>
    </lineage>
</organism>
<evidence type="ECO:0000313" key="2">
    <source>
        <dbReference type="Proteomes" id="UP001370590"/>
    </source>
</evidence>
<name>A0ABU8SM40_9LACO</name>
<gene>
    <name evidence="1" type="ORF">R4146_07385</name>
</gene>
<dbReference type="EMBL" id="JAWMWH010000003">
    <property type="protein sequence ID" value="MEJ6400965.1"/>
    <property type="molecule type" value="Genomic_DNA"/>
</dbReference>
<protein>
    <recommendedName>
        <fullName evidence="3">EVE domain-containing protein</fullName>
    </recommendedName>
</protein>
<evidence type="ECO:0000313" key="1">
    <source>
        <dbReference type="EMBL" id="MEJ6400965.1"/>
    </source>
</evidence>
<proteinExistence type="predicted"/>
<keyword evidence="2" id="KW-1185">Reference proteome</keyword>
<evidence type="ECO:0008006" key="3">
    <source>
        <dbReference type="Google" id="ProtNLM"/>
    </source>
</evidence>
<reference evidence="1 2" key="1">
    <citation type="submission" date="2023-10" db="EMBL/GenBank/DDBJ databases">
        <title>Nicoliella lavandulae sp. nov. isolated from Lavandula angustifolia flowers.</title>
        <authorList>
            <person name="Alcantara C."/>
            <person name="Zuniga M."/>
            <person name="Landete J.M."/>
            <person name="Monedero V."/>
        </authorList>
    </citation>
    <scope>NUCLEOTIDE SEQUENCE [LARGE SCALE GENOMIC DNA]</scope>
    <source>
        <strain evidence="1 2">Es01</strain>
    </source>
</reference>
<comment type="caution">
    <text evidence="1">The sequence shown here is derived from an EMBL/GenBank/DDBJ whole genome shotgun (WGS) entry which is preliminary data.</text>
</comment>
<accession>A0ABU8SM40</accession>